<proteinExistence type="predicted"/>
<accession>A0A8J9YWB8</accession>
<evidence type="ECO:0000313" key="2">
    <source>
        <dbReference type="EMBL" id="CAH1243009.1"/>
    </source>
</evidence>
<dbReference type="EMBL" id="OV696698">
    <property type="protein sequence ID" value="CAH1243009.1"/>
    <property type="molecule type" value="Genomic_DNA"/>
</dbReference>
<evidence type="ECO:0000256" key="1">
    <source>
        <dbReference type="SAM" id="MobiDB-lite"/>
    </source>
</evidence>
<protein>
    <submittedName>
        <fullName evidence="2">Hypp7016 protein</fullName>
    </submittedName>
</protein>
<dbReference type="Proteomes" id="UP000838412">
    <property type="component" value="Chromosome 13"/>
</dbReference>
<sequence length="73" mass="7826">MHASVTQKKQLGSLAGPGRLGFELGSERERCCDMPVGVLGDERSECVTKPNQIGRCHTGEGTFARPPVTRSTP</sequence>
<feature type="compositionally biased region" description="Polar residues" evidence="1">
    <location>
        <begin position="1"/>
        <end position="10"/>
    </location>
</feature>
<reference evidence="2" key="1">
    <citation type="submission" date="2022-01" db="EMBL/GenBank/DDBJ databases">
        <authorList>
            <person name="Braso-Vives M."/>
        </authorList>
    </citation>
    <scope>NUCLEOTIDE SEQUENCE</scope>
</reference>
<organism evidence="2 3">
    <name type="scientific">Branchiostoma lanceolatum</name>
    <name type="common">Common lancelet</name>
    <name type="synonym">Amphioxus lanceolatum</name>
    <dbReference type="NCBI Taxonomy" id="7740"/>
    <lineage>
        <taxon>Eukaryota</taxon>
        <taxon>Metazoa</taxon>
        <taxon>Chordata</taxon>
        <taxon>Cephalochordata</taxon>
        <taxon>Leptocardii</taxon>
        <taxon>Amphioxiformes</taxon>
        <taxon>Branchiostomatidae</taxon>
        <taxon>Branchiostoma</taxon>
    </lineage>
</organism>
<keyword evidence="3" id="KW-1185">Reference proteome</keyword>
<feature type="region of interest" description="Disordered" evidence="1">
    <location>
        <begin position="1"/>
        <end position="20"/>
    </location>
</feature>
<name>A0A8J9YWB8_BRALA</name>
<dbReference type="AlphaFoldDB" id="A0A8J9YWB8"/>
<gene>
    <name evidence="2" type="primary">Hypp7016</name>
    <name evidence="2" type="ORF">BLAG_LOCUS6144</name>
</gene>
<evidence type="ECO:0000313" key="3">
    <source>
        <dbReference type="Proteomes" id="UP000838412"/>
    </source>
</evidence>